<proteinExistence type="predicted"/>
<protein>
    <submittedName>
        <fullName evidence="2">Uncharacterized protein</fullName>
    </submittedName>
</protein>
<gene>
    <name evidence="2" type="ORF">Tco_1109964</name>
</gene>
<sequence length="449" mass="50983">MSSAEYDNQFFNDSSDIFLVGILKDPLETETQSMVDVPVHKENLIIQRTPLVDAIISMFPEKTTPSPTPIPPTTEAQVTIVSESDSSLTVRQRISELEKKVEALSKVDHTKAIKESVQANVINEIKNQLPKYLPKAISDSVKPRMESTNRLFGMIKKSGFILEHEKNLELYNALIGSIGLDETITKGKLDPTRVLKKRCHDDKDQDPPTDSEKEKKRRRMKDTELSNKQTISIDSSKCAEMDVEELVEDDVVNVEKQPQDDVAPKRDNSIWFMQDVVVKPETPDPKWHKEPNVDDTPKQNWFNELVNAKKDPLTFDDLIGSIIDFIKFSKNHLKKDKITKVDLEGLAFKLLKRTCRNNIELEYNLEHCYLTLSDQLDLANPKGNRCPYALSKPLPLPHNLVIDEYEALGLTLSILRSSNWSRVVVRPLIIGVYEDLGLTLVPFIGGKLV</sequence>
<evidence type="ECO:0000313" key="2">
    <source>
        <dbReference type="EMBL" id="GJT99625.1"/>
    </source>
</evidence>
<feature type="region of interest" description="Disordered" evidence="1">
    <location>
        <begin position="195"/>
        <end position="234"/>
    </location>
</feature>
<reference evidence="2" key="1">
    <citation type="journal article" date="2022" name="Int. J. Mol. Sci.">
        <title>Draft Genome of Tanacetum Coccineum: Genomic Comparison of Closely Related Tanacetum-Family Plants.</title>
        <authorList>
            <person name="Yamashiro T."/>
            <person name="Shiraishi A."/>
            <person name="Nakayama K."/>
            <person name="Satake H."/>
        </authorList>
    </citation>
    <scope>NUCLEOTIDE SEQUENCE</scope>
</reference>
<feature type="compositionally biased region" description="Basic and acidic residues" evidence="1">
    <location>
        <begin position="195"/>
        <end position="214"/>
    </location>
</feature>
<keyword evidence="3" id="KW-1185">Reference proteome</keyword>
<evidence type="ECO:0000256" key="1">
    <source>
        <dbReference type="SAM" id="MobiDB-lite"/>
    </source>
</evidence>
<name>A0ABQ5IHW6_9ASTR</name>
<accession>A0ABQ5IHW6</accession>
<evidence type="ECO:0000313" key="3">
    <source>
        <dbReference type="Proteomes" id="UP001151760"/>
    </source>
</evidence>
<dbReference type="Proteomes" id="UP001151760">
    <property type="component" value="Unassembled WGS sequence"/>
</dbReference>
<comment type="caution">
    <text evidence="2">The sequence shown here is derived from an EMBL/GenBank/DDBJ whole genome shotgun (WGS) entry which is preliminary data.</text>
</comment>
<reference evidence="2" key="2">
    <citation type="submission" date="2022-01" db="EMBL/GenBank/DDBJ databases">
        <authorList>
            <person name="Yamashiro T."/>
            <person name="Shiraishi A."/>
            <person name="Satake H."/>
            <person name="Nakayama K."/>
        </authorList>
    </citation>
    <scope>NUCLEOTIDE SEQUENCE</scope>
</reference>
<organism evidence="2 3">
    <name type="scientific">Tanacetum coccineum</name>
    <dbReference type="NCBI Taxonomy" id="301880"/>
    <lineage>
        <taxon>Eukaryota</taxon>
        <taxon>Viridiplantae</taxon>
        <taxon>Streptophyta</taxon>
        <taxon>Embryophyta</taxon>
        <taxon>Tracheophyta</taxon>
        <taxon>Spermatophyta</taxon>
        <taxon>Magnoliopsida</taxon>
        <taxon>eudicotyledons</taxon>
        <taxon>Gunneridae</taxon>
        <taxon>Pentapetalae</taxon>
        <taxon>asterids</taxon>
        <taxon>campanulids</taxon>
        <taxon>Asterales</taxon>
        <taxon>Asteraceae</taxon>
        <taxon>Asteroideae</taxon>
        <taxon>Anthemideae</taxon>
        <taxon>Anthemidinae</taxon>
        <taxon>Tanacetum</taxon>
    </lineage>
</organism>
<dbReference type="EMBL" id="BQNB010020788">
    <property type="protein sequence ID" value="GJT99625.1"/>
    <property type="molecule type" value="Genomic_DNA"/>
</dbReference>